<feature type="region of interest" description="Disordered" evidence="1">
    <location>
        <begin position="2310"/>
        <end position="2370"/>
    </location>
</feature>
<feature type="compositionally biased region" description="Basic and acidic residues" evidence="1">
    <location>
        <begin position="58"/>
        <end position="67"/>
    </location>
</feature>
<dbReference type="OrthoDB" id="6287725at2759"/>
<dbReference type="Pfam" id="PF14222">
    <property type="entry name" value="MOR2-PAG1_N"/>
    <property type="match status" value="1"/>
</dbReference>
<dbReference type="InterPro" id="IPR039867">
    <property type="entry name" value="Furry/Tao3/Mor2"/>
</dbReference>
<dbReference type="Pfam" id="PF14228">
    <property type="entry name" value="MOR2-PAG1_mid"/>
    <property type="match status" value="3"/>
</dbReference>
<dbReference type="GO" id="GO:0005938">
    <property type="term" value="C:cell cortex"/>
    <property type="evidence" value="ECO:0007669"/>
    <property type="project" value="TreeGrafter"/>
</dbReference>
<evidence type="ECO:0000313" key="6">
    <source>
        <dbReference type="Proteomes" id="UP000189911"/>
    </source>
</evidence>
<evidence type="ECO:0000259" key="4">
    <source>
        <dbReference type="Pfam" id="PF14228"/>
    </source>
</evidence>
<feature type="compositionally biased region" description="Low complexity" evidence="1">
    <location>
        <begin position="2491"/>
        <end position="2504"/>
    </location>
</feature>
<dbReference type="SUPFAM" id="SSF48371">
    <property type="entry name" value="ARM repeat"/>
    <property type="match status" value="1"/>
</dbReference>
<feature type="region of interest" description="Disordered" evidence="1">
    <location>
        <begin position="1"/>
        <end position="72"/>
    </location>
</feature>
<reference evidence="6" key="1">
    <citation type="submission" date="2016-03" db="EMBL/GenBank/DDBJ databases">
        <authorList>
            <person name="Devillers Hugo."/>
        </authorList>
    </citation>
    <scope>NUCLEOTIDE SEQUENCE [LARGE SCALE GENOMIC DNA]</scope>
</reference>
<feature type="domain" description="Cell morphogenesis protein N-terminal" evidence="2">
    <location>
        <begin position="304"/>
        <end position="845"/>
    </location>
</feature>
<feature type="region of interest" description="Disordered" evidence="1">
    <location>
        <begin position="253"/>
        <end position="279"/>
    </location>
</feature>
<evidence type="ECO:0000313" key="5">
    <source>
        <dbReference type="EMBL" id="SCV05454.1"/>
    </source>
</evidence>
<evidence type="ECO:0000259" key="2">
    <source>
        <dbReference type="Pfam" id="PF14222"/>
    </source>
</evidence>
<feature type="domain" description="Cell morphogenesis central region" evidence="4">
    <location>
        <begin position="1357"/>
        <end position="1589"/>
    </location>
</feature>
<name>A0A1G4KLU2_9SACH</name>
<dbReference type="EMBL" id="LT598447">
    <property type="protein sequence ID" value="SCV05454.1"/>
    <property type="molecule type" value="Genomic_DNA"/>
</dbReference>
<accession>A0A1G4KLU2</accession>
<evidence type="ECO:0000259" key="3">
    <source>
        <dbReference type="Pfam" id="PF14225"/>
    </source>
</evidence>
<evidence type="ECO:0000256" key="1">
    <source>
        <dbReference type="SAM" id="MobiDB-lite"/>
    </source>
</evidence>
<protein>
    <submittedName>
        <fullName evidence="5">LANO_0H07844g1_1</fullName>
    </submittedName>
</protein>
<dbReference type="GO" id="GO:0030427">
    <property type="term" value="C:site of polarized growth"/>
    <property type="evidence" value="ECO:0007669"/>
    <property type="project" value="TreeGrafter"/>
</dbReference>
<dbReference type="InterPro" id="IPR025481">
    <property type="entry name" value="Cell_Morphogen_C"/>
</dbReference>
<feature type="domain" description="Cell morphogenesis protein C-terminal" evidence="3">
    <location>
        <begin position="1862"/>
        <end position="2113"/>
    </location>
</feature>
<organism evidence="5 6">
    <name type="scientific">Lachancea nothofagi CBS 11611</name>
    <dbReference type="NCBI Taxonomy" id="1266666"/>
    <lineage>
        <taxon>Eukaryota</taxon>
        <taxon>Fungi</taxon>
        <taxon>Dikarya</taxon>
        <taxon>Ascomycota</taxon>
        <taxon>Saccharomycotina</taxon>
        <taxon>Saccharomycetes</taxon>
        <taxon>Saccharomycetales</taxon>
        <taxon>Saccharomycetaceae</taxon>
        <taxon>Lachancea</taxon>
    </lineage>
</organism>
<keyword evidence="6" id="KW-1185">Reference proteome</keyword>
<dbReference type="GO" id="GO:0000902">
    <property type="term" value="P:cell morphogenesis"/>
    <property type="evidence" value="ECO:0007669"/>
    <property type="project" value="InterPro"/>
</dbReference>
<dbReference type="PANTHER" id="PTHR12295">
    <property type="entry name" value="FURRY-RELATED"/>
    <property type="match status" value="1"/>
</dbReference>
<feature type="domain" description="Cell morphogenesis central region" evidence="4">
    <location>
        <begin position="894"/>
        <end position="1320"/>
    </location>
</feature>
<feature type="compositionally biased region" description="Polar residues" evidence="1">
    <location>
        <begin position="253"/>
        <end position="262"/>
    </location>
</feature>
<proteinExistence type="predicted"/>
<feature type="domain" description="Cell morphogenesis central region" evidence="4">
    <location>
        <begin position="1655"/>
        <end position="1834"/>
    </location>
</feature>
<feature type="compositionally biased region" description="Basic and acidic residues" evidence="1">
    <location>
        <begin position="2412"/>
        <end position="2422"/>
    </location>
</feature>
<feature type="compositionally biased region" description="Low complexity" evidence="1">
    <location>
        <begin position="2512"/>
        <end position="2525"/>
    </location>
</feature>
<dbReference type="Proteomes" id="UP000189911">
    <property type="component" value="Chromosome H"/>
</dbReference>
<gene>
    <name evidence="5" type="ORF">LANO_0H07844G</name>
</gene>
<dbReference type="PANTHER" id="PTHR12295:SF30">
    <property type="entry name" value="PROTEIN FURRY"/>
    <property type="match status" value="1"/>
</dbReference>
<dbReference type="InterPro" id="IPR029473">
    <property type="entry name" value="MOR2-PAG1_mid"/>
</dbReference>
<feature type="compositionally biased region" description="Basic residues" evidence="1">
    <location>
        <begin position="2526"/>
        <end position="2535"/>
    </location>
</feature>
<dbReference type="InterPro" id="IPR016024">
    <property type="entry name" value="ARM-type_fold"/>
</dbReference>
<sequence>MNTGFTFPPNSGEPKIDNFKFPREAEQPAVAIPDDSPDVEQALASPQVAQRDPPVAVKRSDTNHSKSELPSLETSPHIIRSSTPLISEQNEQLSEPAVIIPAAKRENANVASNESFTNEYAKNMRQNLATDWKSSSEYALHILFTKFVRHAENKLNLCLQYPLDSEPPIVDLLGEGVDLAFDKIIESLGFISKKKPKPVIDAMMFWRKTKSEVAAVAAENVEKLIQENDLLRHSSVFQEGTRTLHSGTAALQTHTKTLSSGSKKSHGRNNSSKSYTSTSSAVEVKQRVMEDQIETAKETAFQADRKSLISIYILCRVLIEIVKQGSGTSDDDLSDKLEEIVFTQLKTTDPISISSSIIKSSNWNSFAELLGCMSASKFVTVSDRFIADLEKLPSSLPRELEPSVHLLILGMRYLKLKNYPLDLFEESADFIKSLAKFLVASQNYSICLAYAEVISQLLLPLAGSLTAEVNHPTWVEAMALILETCQKFQNDNKFWASSFKLMVTVLCVSPQELFCEQWMNLLEKNITKVKSKSLNDRVVFATGLSRLVWVYLFRCTETLNNTERRLKKLFMLFLTTKKKDNWITTDMDLINPLTDVLVTVGSLHPGFIMENVIIPLIKMSFNGSTLENLGFERLILAIDAYKGLLVTTDRPEFPENDCRFYDMNLNKISGKMMNAVSSDHEEACKSFYKLFILLDSSIGSEVWSPENEHQRQASTPFGGISSFNFGFSNENANSSNRGLNAALFAALIEALPCCLTVSGQIPFKSTIEILARNAVHRNLLIATSSQSALKALALKRNPYTLITWFAKYSFDFDEKTQSSYNLAYLSSSEYRKLLVLYIELLQCWLTEFKISNEVKSAKELGLGGNFTAAAENDATESKDTEKYEWKNTVTVIEDVEGNGLFFLCSHDHIVRRLAVQILRIVSKFDEAMLEKTHGLEKVHARSLSRFVAERGTRLIDLLQTCNYTVLVENKRLAMSVAEKARLAKLSSKYKGGILIKLAESDYGVDAALWMRTFSKLLSLIFERSPVTMALCRSIVCIRLVQLHEIILSVANNAQIESREISPQAIVNQWKLYLIVACSSLTSTSDQKLHIPTTNHQHGRNKSQQIFTVQHQKIKSATSIFKMVLPLLNCQNAFVKDAIITGLSSMNVNIFKAYLQSVDMLLHSWRVDSSSNGMRIEIFHILAVLASFFTSPTVLDDEWILRKLSQYLKDAKRFLEIKHVQSSFQYQLLRSYFAGLLSNYFLAVKKHPLVDELFPFEARASCFNFLKEWCGYGQDSTTSTERYHDMRENQSLRDRGTLSTAMEFQKTRLELIALEAMVNLCCDTITKTINEIPDSPIYISFDISGLVSWIDSLFNSHDERVRRLGTVALKGLLENNKQNYQLHNDTLMQYSLHNLDTRVATFYYTAVCDSLLRMESFILPEDDVVSLGLSGLYNESNEVRSFSIDILSAIETKNYKSSYTKVFKERLANDSKTVYKSTAKEISTIFAELPSGEVRLKIFSIMCRNINFLKSELKQDILTLLVPWVHKFTLKNIDDAGTFMVLNNLFAITVEHNNRYPMEIEQLWISLGKGNGFQNIHVALDYILSTSISSRNPKFVKSAKDVVLYLANVPGGMGVIDSFMINLEPKHMIPETSCARLEMPTGEKYAFVANVWKLLAYRGKEVVFSKAQLSIIYLVNLLTIPNDSMKNKVPLLLHICFSLIDHYVPIIHESAAKILSDLIFGLVPTHEKAEETVSLIKDRAQIWAYDNLVRDKNGARSPKAMDSLVRNVVSLFSTFENLQIDWQNIALKWATTCPVRHVACRSFQVFRSLLTFLDKQMLRDMLHRLSNTVSDDNPEIQGFAMQILMTLNAVTAELSPAKLIDFPQMFWALVACLSSVHEQEFVEVLSSLTKFVSKIDLDSPDTVQCLIATFPSSWEGRFDGLQQTIMGGLRSHNSWDIALGFLDRLNLFKDSRIIANSNSRVLFALLANLPRFLNAMDEEEFDSDIKKAAESLIVLANSNSQPSLARLVDSLSKNKFRSKKDFLSQVVSFISRVYFPDYSAQTLVFLMGLLFNKTDWVKTQTLQLLQHIVPLIDLSRPEFTGVGADLISPLLRLLLTEYESQALEVLNSVRNVSGSKMDKDVLRISMGNKDAKISYSRTATLFGIPEESGWSVPMPTMTAATTRHNVHAVFTTCSDNASDDPVQREPDNLADVVEFHADGGYAAATTAEINDTTSIVEDKDGSLSHMWAELDNLDTFFTTEAGLPEAEFESKMFEHGHSNSGDTMHAENPNVLESAPQIYDKKVSVILNHSLTRTPSNVSFKTNLADSFGTSMHGGPHVLKDNVSSQHSRVGSNPARSVSSGQFQSGKTAPRASQIAVHHGGDTISPTKIKGAENPELLFRFEGILRNPNRTKKKWQKQQHQQQQLLAQTFQDEHGSYSYERDSSASLSPVIGGKTSPPLSPVIISNGKHIQPASKDVTKQKGAQNKSKTQKHHYHLPHFSSRLSDGKLTPPLSGSSAGFSLRSSPSPRPAKVSAPSLPLSAQSQLSKRVKSFHGKSRMSTGLEGTSFSQETPVQKLMQDRNLEDDLMIEKQLLSLQDELQNRTASGDVNSQ</sequence>
<feature type="region of interest" description="Disordered" evidence="1">
    <location>
        <begin position="2412"/>
        <end position="2551"/>
    </location>
</feature>
<feature type="compositionally biased region" description="Polar residues" evidence="1">
    <location>
        <begin position="2321"/>
        <end position="2346"/>
    </location>
</feature>
<dbReference type="InterPro" id="IPR025614">
    <property type="entry name" value="Cell_morpho_N"/>
</dbReference>
<feature type="compositionally biased region" description="Polar residues" evidence="1">
    <location>
        <begin position="2536"/>
        <end position="2551"/>
    </location>
</feature>
<dbReference type="Pfam" id="PF14225">
    <property type="entry name" value="MOR2-PAG1_C"/>
    <property type="match status" value="1"/>
</dbReference>
<feature type="compositionally biased region" description="Basic and acidic residues" evidence="1">
    <location>
        <begin position="14"/>
        <end position="26"/>
    </location>
</feature>